<dbReference type="Pfam" id="PF00135">
    <property type="entry name" value="COesterase"/>
    <property type="match status" value="2"/>
</dbReference>
<keyword evidence="5" id="KW-0325">Glycoprotein</keyword>
<organism evidence="8 9">
    <name type="scientific">Megaselia scalaris</name>
    <name type="common">Humpbacked fly</name>
    <name type="synonym">Phora scalaris</name>
    <dbReference type="NCBI Taxonomy" id="36166"/>
    <lineage>
        <taxon>Eukaryota</taxon>
        <taxon>Metazoa</taxon>
        <taxon>Ecdysozoa</taxon>
        <taxon>Arthropoda</taxon>
        <taxon>Hexapoda</taxon>
        <taxon>Insecta</taxon>
        <taxon>Pterygota</taxon>
        <taxon>Neoptera</taxon>
        <taxon>Endopterygota</taxon>
        <taxon>Diptera</taxon>
        <taxon>Brachycera</taxon>
        <taxon>Muscomorpha</taxon>
        <taxon>Platypezoidea</taxon>
        <taxon>Phoridae</taxon>
        <taxon>Megaseliini</taxon>
        <taxon>Megaselia</taxon>
    </lineage>
</organism>
<dbReference type="GO" id="GO:0052689">
    <property type="term" value="F:carboxylic ester hydrolase activity"/>
    <property type="evidence" value="ECO:0007669"/>
    <property type="project" value="UniProtKB-KW"/>
</dbReference>
<dbReference type="OMA" id="RNACKNE"/>
<comment type="similarity">
    <text evidence="1 6">Belongs to the type-B carboxylesterase/lipase family.</text>
</comment>
<evidence type="ECO:0000256" key="2">
    <source>
        <dbReference type="ARBA" id="ARBA00022487"/>
    </source>
</evidence>
<reference evidence="9" key="1">
    <citation type="submission" date="2013-02" db="EMBL/GenBank/DDBJ databases">
        <authorList>
            <person name="Hughes D."/>
        </authorList>
    </citation>
    <scope>NUCLEOTIDE SEQUENCE</scope>
    <source>
        <strain>Durham</strain>
        <strain evidence="9">NC isolate 2 -- Noor lab</strain>
    </source>
</reference>
<dbReference type="AlphaFoldDB" id="T1GLE9"/>
<evidence type="ECO:0000313" key="8">
    <source>
        <dbReference type="EnsemblMetazoa" id="MESCA004350-PA"/>
    </source>
</evidence>
<sequence length="468" mass="53307">MKYLLFGAVFLPLVNCYKTEIKISNGKIRGLEKSNYISFESIPYAEPPIGLNRFGPPKPYTQNWTDYFNATSSPVDHSLPVMVYIHGGAFSWSSGGINRPDWIMDHGKMILVTFNYRLGSLGFLTTEDDVIAGNMALKDQQLALKWIRTNIEAFGGNTEQIMLTGWSAGGASVQFHLLSSKSRQYFTSAVSFSGSVLTPIRTPSPRETAKKLARILNCPVTEDSKQIKECLISLPADKIVECHKHFLKIFYNPFVVFGPITENHSDHAFITESVTNLMTKPTNIPWITSYTADDGVYASAEFMRLNENGRDYMSYLNENWEDIAPYLFFYHGLNKDEQNKESKRLYKKYFGNGGISPFIWCSFECFCVCYIFNYPSPFGYGNLLSGRTDINFGCGHGDEVLLLFKTKIRDSYPLSMEDRCIQKKLLDMLYEFASNRLPVYDGKPLPSNTPFQCEIQYFKVPNYTNELH</sequence>
<dbReference type="HOGENOM" id="CLU_006586_13_2_1"/>
<dbReference type="EMBL" id="CAQQ02198168">
    <property type="status" value="NOT_ANNOTATED_CDS"/>
    <property type="molecule type" value="Genomic_DNA"/>
</dbReference>
<keyword evidence="6" id="KW-0732">Signal</keyword>
<dbReference type="InterPro" id="IPR029058">
    <property type="entry name" value="AB_hydrolase_fold"/>
</dbReference>
<dbReference type="STRING" id="36166.T1GLE9"/>
<dbReference type="Gene3D" id="3.40.50.1820">
    <property type="entry name" value="alpha/beta hydrolase"/>
    <property type="match status" value="1"/>
</dbReference>
<evidence type="ECO:0000256" key="1">
    <source>
        <dbReference type="ARBA" id="ARBA00005964"/>
    </source>
</evidence>
<evidence type="ECO:0000259" key="7">
    <source>
        <dbReference type="Pfam" id="PF00135"/>
    </source>
</evidence>
<dbReference type="PROSITE" id="PS00122">
    <property type="entry name" value="CARBOXYLESTERASE_B_1"/>
    <property type="match status" value="1"/>
</dbReference>
<dbReference type="PANTHER" id="PTHR43142:SF1">
    <property type="entry name" value="CARBOXYLIC ESTER HYDROLASE"/>
    <property type="match status" value="1"/>
</dbReference>
<keyword evidence="2" id="KW-0719">Serine esterase</keyword>
<reference evidence="8" key="2">
    <citation type="submission" date="2015-06" db="UniProtKB">
        <authorList>
            <consortium name="EnsemblMetazoa"/>
        </authorList>
    </citation>
    <scope>IDENTIFICATION</scope>
</reference>
<dbReference type="SUPFAM" id="SSF53474">
    <property type="entry name" value="alpha/beta-Hydrolases"/>
    <property type="match status" value="1"/>
</dbReference>
<dbReference type="Proteomes" id="UP000015102">
    <property type="component" value="Unassembled WGS sequence"/>
</dbReference>
<evidence type="ECO:0000313" key="9">
    <source>
        <dbReference type="Proteomes" id="UP000015102"/>
    </source>
</evidence>
<keyword evidence="4" id="KW-1015">Disulfide bond</keyword>
<feature type="domain" description="Carboxylesterase type B" evidence="7">
    <location>
        <begin position="19"/>
        <end position="74"/>
    </location>
</feature>
<dbReference type="InterPro" id="IPR019826">
    <property type="entry name" value="Carboxylesterase_B_AS"/>
</dbReference>
<keyword evidence="9" id="KW-1185">Reference proteome</keyword>
<feature type="chain" id="PRO_5005147027" description="Carboxylic ester hydrolase" evidence="6">
    <location>
        <begin position="17"/>
        <end position="468"/>
    </location>
</feature>
<feature type="signal peptide" evidence="6">
    <location>
        <begin position="1"/>
        <end position="16"/>
    </location>
</feature>
<evidence type="ECO:0000256" key="6">
    <source>
        <dbReference type="RuleBase" id="RU361235"/>
    </source>
</evidence>
<dbReference type="EnsemblMetazoa" id="MESCA004350-RA">
    <property type="protein sequence ID" value="MESCA004350-PA"/>
    <property type="gene ID" value="MESCA004350"/>
</dbReference>
<accession>T1GLE9</accession>
<evidence type="ECO:0000256" key="5">
    <source>
        <dbReference type="ARBA" id="ARBA00023180"/>
    </source>
</evidence>
<dbReference type="InterPro" id="IPR002018">
    <property type="entry name" value="CarbesteraseB"/>
</dbReference>
<proteinExistence type="inferred from homology"/>
<dbReference type="EC" id="3.1.1.-" evidence="6"/>
<dbReference type="PANTHER" id="PTHR43142">
    <property type="entry name" value="CARBOXYLIC ESTER HYDROLASE"/>
    <property type="match status" value="1"/>
</dbReference>
<protein>
    <recommendedName>
        <fullName evidence="6">Carboxylic ester hydrolase</fullName>
        <ecNumber evidence="6">3.1.1.-</ecNumber>
    </recommendedName>
</protein>
<keyword evidence="3 6" id="KW-0378">Hydrolase</keyword>
<feature type="domain" description="Carboxylesterase type B" evidence="7">
    <location>
        <begin position="76"/>
        <end position="440"/>
    </location>
</feature>
<evidence type="ECO:0000256" key="3">
    <source>
        <dbReference type="ARBA" id="ARBA00022801"/>
    </source>
</evidence>
<evidence type="ECO:0000256" key="4">
    <source>
        <dbReference type="ARBA" id="ARBA00023157"/>
    </source>
</evidence>
<name>T1GLE9_MEGSC</name>